<feature type="compositionally biased region" description="Low complexity" evidence="1">
    <location>
        <begin position="417"/>
        <end position="426"/>
    </location>
</feature>
<feature type="compositionally biased region" description="Basic and acidic residues" evidence="1">
    <location>
        <begin position="394"/>
        <end position="403"/>
    </location>
</feature>
<feature type="compositionally biased region" description="Polar residues" evidence="1">
    <location>
        <begin position="20"/>
        <end position="31"/>
    </location>
</feature>
<reference evidence="2 3" key="1">
    <citation type="submission" date="2021-02" db="EMBL/GenBank/DDBJ databases">
        <title>Genome assembly of Pseudopithomyces chartarum.</title>
        <authorList>
            <person name="Jauregui R."/>
            <person name="Singh J."/>
            <person name="Voisey C."/>
        </authorList>
    </citation>
    <scope>NUCLEOTIDE SEQUENCE [LARGE SCALE GENOMIC DNA]</scope>
    <source>
        <strain evidence="2 3">AGR01</strain>
    </source>
</reference>
<dbReference type="AlphaFoldDB" id="A0AAN6RD86"/>
<proteinExistence type="predicted"/>
<dbReference type="Proteomes" id="UP001280581">
    <property type="component" value="Unassembled WGS sequence"/>
</dbReference>
<feature type="compositionally biased region" description="Polar residues" evidence="1">
    <location>
        <begin position="215"/>
        <end position="226"/>
    </location>
</feature>
<feature type="region of interest" description="Disordered" evidence="1">
    <location>
        <begin position="1"/>
        <end position="61"/>
    </location>
</feature>
<organism evidence="2 3">
    <name type="scientific">Pseudopithomyces chartarum</name>
    <dbReference type="NCBI Taxonomy" id="1892770"/>
    <lineage>
        <taxon>Eukaryota</taxon>
        <taxon>Fungi</taxon>
        <taxon>Dikarya</taxon>
        <taxon>Ascomycota</taxon>
        <taxon>Pezizomycotina</taxon>
        <taxon>Dothideomycetes</taxon>
        <taxon>Pleosporomycetidae</taxon>
        <taxon>Pleosporales</taxon>
        <taxon>Massarineae</taxon>
        <taxon>Didymosphaeriaceae</taxon>
        <taxon>Pseudopithomyces</taxon>
    </lineage>
</organism>
<comment type="caution">
    <text evidence="2">The sequence shown here is derived from an EMBL/GenBank/DDBJ whole genome shotgun (WGS) entry which is preliminary data.</text>
</comment>
<feature type="region of interest" description="Disordered" evidence="1">
    <location>
        <begin position="81"/>
        <end position="105"/>
    </location>
</feature>
<feature type="region of interest" description="Disordered" evidence="1">
    <location>
        <begin position="176"/>
        <end position="243"/>
    </location>
</feature>
<evidence type="ECO:0000313" key="3">
    <source>
        <dbReference type="Proteomes" id="UP001280581"/>
    </source>
</evidence>
<evidence type="ECO:0000256" key="1">
    <source>
        <dbReference type="SAM" id="MobiDB-lite"/>
    </source>
</evidence>
<feature type="region of interest" description="Disordered" evidence="1">
    <location>
        <begin position="380"/>
        <end position="427"/>
    </location>
</feature>
<gene>
    <name evidence="2" type="ORF">GRF29_161g719202</name>
</gene>
<feature type="compositionally biased region" description="Acidic residues" evidence="1">
    <location>
        <begin position="188"/>
        <end position="206"/>
    </location>
</feature>
<keyword evidence="3" id="KW-1185">Reference proteome</keyword>
<name>A0AAN6RD86_9PLEO</name>
<protein>
    <submittedName>
        <fullName evidence="2">Uncharacterized protein</fullName>
    </submittedName>
</protein>
<accession>A0AAN6RD86</accession>
<feature type="region of interest" description="Disordered" evidence="1">
    <location>
        <begin position="448"/>
        <end position="472"/>
    </location>
</feature>
<sequence>MAPAGMHTGDAVKSPKGPNTLAQHSPQSSHATGLPLRDRRNVLQPAKQGSLSSFDNIDISDSVRPPPSVFTSTAATAYNAHGQAPSPLENYSPPPSHTGHQRSLTGTFLDNCQPLINRAASTFQQHSSRTSFHSPTKSLASFISSRSTVESSASQPKIRAGAQALQNWFNGASGQVKLGIGSSQQEGQESESDDYDSEDDDDDIDDNMMGGIFNRGTTLTRASNDSQEPRQGPTPTKRPATSTASSRFAWLLNTQKNATIPPPTASPTYHDPEDELLNLNISQALFPHGPVDPLAPSSFNDLLSTAEALLSRYQTSYRQLSATLVDTRAEQSAQDDELDEADTRIRHLKSQLETMATRANDQDEQMRRLMEELMFERRARQEEEAAREQSLTMVRRDTHHDVADSDSLQDTRRRNRVSNSDVSVDSGFESECETDCASVFSRNCLSPTGTDLSSVAEMEDRQTTPKGKKPGLLQRNSTYEKVRDGTSRLGQNGWGCANCEGGSQAAVWGRLAKEREENSMLRRRVDELEDVVDSALSVVDGPWGK</sequence>
<evidence type="ECO:0000313" key="2">
    <source>
        <dbReference type="EMBL" id="KAK3202297.1"/>
    </source>
</evidence>
<dbReference type="EMBL" id="WVTA01000014">
    <property type="protein sequence ID" value="KAK3202297.1"/>
    <property type="molecule type" value="Genomic_DNA"/>
</dbReference>